<dbReference type="EnsemblMetazoa" id="GBRI003087-RA">
    <property type="protein sequence ID" value="GBRI003087-PA"/>
    <property type="gene ID" value="GBRI003087"/>
</dbReference>
<dbReference type="SMART" id="SM01017">
    <property type="entry name" value="Arrestin_C"/>
    <property type="match status" value="1"/>
</dbReference>
<dbReference type="GO" id="GO:0005737">
    <property type="term" value="C:cytoplasm"/>
    <property type="evidence" value="ECO:0007669"/>
    <property type="project" value="TreeGrafter"/>
</dbReference>
<proteinExistence type="inferred from homology"/>
<dbReference type="Pfam" id="PF00339">
    <property type="entry name" value="Arrestin_N"/>
    <property type="match status" value="1"/>
</dbReference>
<evidence type="ECO:0000313" key="4">
    <source>
        <dbReference type="EnsemblMetazoa" id="GBRI003087-PA"/>
    </source>
</evidence>
<accession>A0A1A9W1M6</accession>
<dbReference type="PANTHER" id="PTHR11188">
    <property type="entry name" value="ARRESTIN DOMAIN CONTAINING PROTEIN"/>
    <property type="match status" value="1"/>
</dbReference>
<keyword evidence="2" id="KW-0716">Sensory transduction</keyword>
<reference evidence="5" key="1">
    <citation type="submission" date="2014-03" db="EMBL/GenBank/DDBJ databases">
        <authorList>
            <person name="Aksoy S."/>
            <person name="Warren W."/>
            <person name="Wilson R.K."/>
        </authorList>
    </citation>
    <scope>NUCLEOTIDE SEQUENCE [LARGE SCALE GENOMIC DNA]</scope>
    <source>
        <strain evidence="5">IAEA</strain>
    </source>
</reference>
<name>A0A1A9W1M6_9MUSC</name>
<dbReference type="PANTHER" id="PTHR11188:SF167">
    <property type="entry name" value="ARRESTIN C-TERMINAL-LIKE DOMAIN-CONTAINING PROTEIN-RELATED"/>
    <property type="match status" value="1"/>
</dbReference>
<dbReference type="Gene3D" id="2.60.40.640">
    <property type="match status" value="2"/>
</dbReference>
<evidence type="ECO:0000256" key="1">
    <source>
        <dbReference type="ARBA" id="ARBA00005298"/>
    </source>
</evidence>
<sequence>MFRNSNIALQTNDLTFLSGDTISGTVILENTRICNFIKIFVALESQNIVDWDDLEAKTKDGFIMHYKQRFENKKTSIHAQRNFLVQNSLAEGNHSYDFTLNIPIAVPSSCTAKFGFIKYQLSLVLHDSKGFQKLDIVPINIRRNFNLSLNPNLLKPFVKECNYNSSWWSFSCLSKPFNATVTLNSCAFVPGDQIEYTVFVENASKYFDVKKIDLILTQNHRFQAKRPYKTYRTDIKVLLTTTHNKPCRRLGKCTMDGYLQLPETLPITSQDPSVIMVNYALHVLIEMKGFNNSTHLRIPIIIGSHNEEIKSRHIVTVADENELSENLETECIV</sequence>
<organism evidence="4 5">
    <name type="scientific">Glossina brevipalpis</name>
    <dbReference type="NCBI Taxonomy" id="37001"/>
    <lineage>
        <taxon>Eukaryota</taxon>
        <taxon>Metazoa</taxon>
        <taxon>Ecdysozoa</taxon>
        <taxon>Arthropoda</taxon>
        <taxon>Hexapoda</taxon>
        <taxon>Insecta</taxon>
        <taxon>Pterygota</taxon>
        <taxon>Neoptera</taxon>
        <taxon>Endopterygota</taxon>
        <taxon>Diptera</taxon>
        <taxon>Brachycera</taxon>
        <taxon>Muscomorpha</taxon>
        <taxon>Hippoboscoidea</taxon>
        <taxon>Glossinidae</taxon>
        <taxon>Glossina</taxon>
    </lineage>
</organism>
<dbReference type="Proteomes" id="UP000091820">
    <property type="component" value="Unassembled WGS sequence"/>
</dbReference>
<dbReference type="InterPro" id="IPR011021">
    <property type="entry name" value="Arrestin-like_N"/>
</dbReference>
<evidence type="ECO:0000313" key="5">
    <source>
        <dbReference type="Proteomes" id="UP000091820"/>
    </source>
</evidence>
<dbReference type="GO" id="GO:0015031">
    <property type="term" value="P:protein transport"/>
    <property type="evidence" value="ECO:0007669"/>
    <property type="project" value="TreeGrafter"/>
</dbReference>
<dbReference type="Pfam" id="PF02752">
    <property type="entry name" value="Arrestin_C"/>
    <property type="match status" value="1"/>
</dbReference>
<dbReference type="AlphaFoldDB" id="A0A1A9W1M6"/>
<evidence type="ECO:0000259" key="3">
    <source>
        <dbReference type="SMART" id="SM01017"/>
    </source>
</evidence>
<dbReference type="InterPro" id="IPR014756">
    <property type="entry name" value="Ig_E-set"/>
</dbReference>
<protein>
    <submittedName>
        <fullName evidence="4">Arrestin_C domain-containing protein</fullName>
    </submittedName>
</protein>
<dbReference type="InterPro" id="IPR050357">
    <property type="entry name" value="Arrestin_domain-protein"/>
</dbReference>
<dbReference type="InterPro" id="IPR014752">
    <property type="entry name" value="Arrestin-like_C"/>
</dbReference>
<comment type="similarity">
    <text evidence="1">Belongs to the arrestin family.</text>
</comment>
<dbReference type="InterPro" id="IPR011022">
    <property type="entry name" value="Arrestin_C-like"/>
</dbReference>
<feature type="domain" description="Arrestin C-terminal-like" evidence="3">
    <location>
        <begin position="173"/>
        <end position="307"/>
    </location>
</feature>
<keyword evidence="5" id="KW-1185">Reference proteome</keyword>
<dbReference type="SUPFAM" id="SSF81296">
    <property type="entry name" value="E set domains"/>
    <property type="match status" value="2"/>
</dbReference>
<evidence type="ECO:0000256" key="2">
    <source>
        <dbReference type="ARBA" id="ARBA00022606"/>
    </source>
</evidence>
<reference evidence="4" key="2">
    <citation type="submission" date="2020-05" db="UniProtKB">
        <authorList>
            <consortium name="EnsemblMetazoa"/>
        </authorList>
    </citation>
    <scope>IDENTIFICATION</scope>
    <source>
        <strain evidence="4">IAEA</strain>
    </source>
</reference>
<dbReference type="STRING" id="37001.A0A1A9W1M6"/>
<dbReference type="VEuPathDB" id="VectorBase:GBRI003087"/>